<dbReference type="Proteomes" id="UP001060368">
    <property type="component" value="Chromosome"/>
</dbReference>
<sequence>MICIKKTIIFLAFFIAALMCIPVNAAEETADDVAVEIVEHSEELIGLCVTIHDETEKIADDKSLDQDLRELAEGIHVCSHELESIAEHINEHALELQNIVASGTADSVAIAEAVNEIKEHCGEFSTMVEAKHEEIHDLVFSVPESHEDYADATHDAAHEAGEVAEHIIKHTSELETIVAAEPATASAKTTLCTTNGDVTVKVTEIKGYSDELFSSAESILLDTKAIVKDDTVDQEIRDLAKTIHLVSHKLEDIGADLQEDSAELETLTADPTANEAAIKALIAKMETNTANYTAMLQEQHENIHELVFVAPESREDNADAVHDNAHSAEDIADHLSEQLTGFTTALNTPAGQTTQSQATLAPATAKTSAPGFSALLALCAVLGTVACLVRRK</sequence>
<name>A0A9E7PKQ8_9EURY</name>
<evidence type="ECO:0008006" key="4">
    <source>
        <dbReference type="Google" id="ProtNLM"/>
    </source>
</evidence>
<dbReference type="AlphaFoldDB" id="A0A9E7PKQ8"/>
<keyword evidence="1" id="KW-0472">Membrane</keyword>
<feature type="transmembrane region" description="Helical" evidence="1">
    <location>
        <begin position="369"/>
        <end position="389"/>
    </location>
</feature>
<organism evidence="2 3">
    <name type="scientific">Methanoplanus endosymbiosus</name>
    <dbReference type="NCBI Taxonomy" id="33865"/>
    <lineage>
        <taxon>Archaea</taxon>
        <taxon>Methanobacteriati</taxon>
        <taxon>Methanobacteriota</taxon>
        <taxon>Stenosarchaea group</taxon>
        <taxon>Methanomicrobia</taxon>
        <taxon>Methanomicrobiales</taxon>
        <taxon>Methanomicrobiaceae</taxon>
        <taxon>Methanoplanus</taxon>
    </lineage>
</organism>
<dbReference type="GeneID" id="74308317"/>
<gene>
    <name evidence="2" type="ORF">L6E24_11410</name>
</gene>
<dbReference type="EMBL" id="CP096115">
    <property type="protein sequence ID" value="UUX91958.1"/>
    <property type="molecule type" value="Genomic_DNA"/>
</dbReference>
<evidence type="ECO:0000313" key="3">
    <source>
        <dbReference type="Proteomes" id="UP001060368"/>
    </source>
</evidence>
<proteinExistence type="predicted"/>
<reference evidence="2" key="1">
    <citation type="submission" date="2022-04" db="EMBL/GenBank/DDBJ databases">
        <title>Complete genome of Methanoplanus endosymbiosus DSM 3599.</title>
        <authorList>
            <person name="Chen S.-C."/>
            <person name="You Y.-T."/>
            <person name="Zhou Y.-Z."/>
            <person name="Lai M.-C."/>
        </authorList>
    </citation>
    <scope>NUCLEOTIDE SEQUENCE</scope>
    <source>
        <strain evidence="2">DSM 3599</strain>
    </source>
</reference>
<keyword evidence="1" id="KW-1133">Transmembrane helix</keyword>
<keyword evidence="3" id="KW-1185">Reference proteome</keyword>
<dbReference type="RefSeq" id="WP_257742109.1">
    <property type="nucleotide sequence ID" value="NZ_CP096115.1"/>
</dbReference>
<dbReference type="KEGG" id="mend:L6E24_11410"/>
<evidence type="ECO:0000256" key="1">
    <source>
        <dbReference type="SAM" id="Phobius"/>
    </source>
</evidence>
<keyword evidence="1" id="KW-0812">Transmembrane</keyword>
<accession>A0A9E7PKQ8</accession>
<protein>
    <recommendedName>
        <fullName evidence="4">PGF-CTERM sorting domain-containing protein</fullName>
    </recommendedName>
</protein>
<evidence type="ECO:0000313" key="2">
    <source>
        <dbReference type="EMBL" id="UUX91958.1"/>
    </source>
</evidence>